<keyword evidence="1 3" id="KW-0808">Transferase</keyword>
<dbReference type="EMBL" id="WWCJ01000013">
    <property type="protein sequence ID" value="MYN04094.1"/>
    <property type="molecule type" value="Genomic_DNA"/>
</dbReference>
<protein>
    <submittedName>
        <fullName evidence="3">GNAT family N-acetyltransferase</fullName>
    </submittedName>
</protein>
<keyword evidence="4" id="KW-1185">Reference proteome</keyword>
<dbReference type="Gene3D" id="3.40.630.30">
    <property type="match status" value="1"/>
</dbReference>
<evidence type="ECO:0000313" key="3">
    <source>
        <dbReference type="EMBL" id="MYN04094.1"/>
    </source>
</evidence>
<reference evidence="3 4" key="1">
    <citation type="submission" date="2019-12" db="EMBL/GenBank/DDBJ databases">
        <title>Novel species isolated from a subtropical stream in China.</title>
        <authorList>
            <person name="Lu H."/>
        </authorList>
    </citation>
    <scope>NUCLEOTIDE SEQUENCE [LARGE SCALE GENOMIC DNA]</scope>
    <source>
        <strain evidence="3 4">DS3</strain>
    </source>
</reference>
<accession>A0A6N9HKH1</accession>
<comment type="caution">
    <text evidence="3">The sequence shown here is derived from an EMBL/GenBank/DDBJ whole genome shotgun (WGS) entry which is preliminary data.</text>
</comment>
<dbReference type="RefSeq" id="WP_161027056.1">
    <property type="nucleotide sequence ID" value="NZ_WWCJ01000013.1"/>
</dbReference>
<evidence type="ECO:0000313" key="4">
    <source>
        <dbReference type="Proteomes" id="UP000448575"/>
    </source>
</evidence>
<feature type="domain" description="N-acetyltransferase" evidence="2">
    <location>
        <begin position="1"/>
        <end position="144"/>
    </location>
</feature>
<dbReference type="AlphaFoldDB" id="A0A6N9HKH1"/>
<dbReference type="InterPro" id="IPR016181">
    <property type="entry name" value="Acyl_CoA_acyltransferase"/>
</dbReference>
<dbReference type="PANTHER" id="PTHR13947">
    <property type="entry name" value="GNAT FAMILY N-ACETYLTRANSFERASE"/>
    <property type="match status" value="1"/>
</dbReference>
<dbReference type="CDD" id="cd04301">
    <property type="entry name" value="NAT_SF"/>
    <property type="match status" value="1"/>
</dbReference>
<name>A0A6N9HKH1_9BURK</name>
<dbReference type="Pfam" id="PF00583">
    <property type="entry name" value="Acetyltransf_1"/>
    <property type="match status" value="1"/>
</dbReference>
<dbReference type="InterPro" id="IPR000182">
    <property type="entry name" value="GNAT_dom"/>
</dbReference>
<organism evidence="3 4">
    <name type="scientific">Pseudoduganella guangdongensis</name>
    <dbReference type="NCBI Taxonomy" id="2692179"/>
    <lineage>
        <taxon>Bacteria</taxon>
        <taxon>Pseudomonadati</taxon>
        <taxon>Pseudomonadota</taxon>
        <taxon>Betaproteobacteria</taxon>
        <taxon>Burkholderiales</taxon>
        <taxon>Oxalobacteraceae</taxon>
        <taxon>Telluria group</taxon>
        <taxon>Pseudoduganella</taxon>
    </lineage>
</organism>
<gene>
    <name evidence="3" type="ORF">GTP41_18540</name>
</gene>
<dbReference type="PANTHER" id="PTHR13947:SF37">
    <property type="entry name" value="LD18367P"/>
    <property type="match status" value="1"/>
</dbReference>
<dbReference type="PROSITE" id="PS51186">
    <property type="entry name" value="GNAT"/>
    <property type="match status" value="1"/>
</dbReference>
<dbReference type="SUPFAM" id="SSF55729">
    <property type="entry name" value="Acyl-CoA N-acyltransferases (Nat)"/>
    <property type="match status" value="1"/>
</dbReference>
<dbReference type="GO" id="GO:0008080">
    <property type="term" value="F:N-acetyltransferase activity"/>
    <property type="evidence" value="ECO:0007669"/>
    <property type="project" value="InterPro"/>
</dbReference>
<proteinExistence type="predicted"/>
<sequence length="153" mass="16459">MIRAYTEQDFSAVCCIYREAKADELRFEASVLAITPLEQDARILAAFTQAHVTVYADGAVLGFAATHEGRLRALFVGRAARGRGVGRALLRAALEGARSGLQLNVARSNLDARAFYEKSGFVVTGEINGTYDGREVVYLTMRAGPLSGSGPDE</sequence>
<dbReference type="InterPro" id="IPR050769">
    <property type="entry name" value="NAT_camello-type"/>
</dbReference>
<evidence type="ECO:0000256" key="1">
    <source>
        <dbReference type="ARBA" id="ARBA00022679"/>
    </source>
</evidence>
<evidence type="ECO:0000259" key="2">
    <source>
        <dbReference type="PROSITE" id="PS51186"/>
    </source>
</evidence>
<dbReference type="Proteomes" id="UP000448575">
    <property type="component" value="Unassembled WGS sequence"/>
</dbReference>